<dbReference type="SUPFAM" id="SSF48726">
    <property type="entry name" value="Immunoglobulin"/>
    <property type="match status" value="7"/>
</dbReference>
<evidence type="ECO:0000259" key="2">
    <source>
        <dbReference type="PROSITE" id="PS50835"/>
    </source>
</evidence>
<dbReference type="AlphaFoldDB" id="A0A6A5FL43"/>
<keyword evidence="1" id="KW-0472">Membrane</keyword>
<evidence type="ECO:0000313" key="3">
    <source>
        <dbReference type="EMBL" id="KAF1392315.1"/>
    </source>
</evidence>
<proteinExistence type="predicted"/>
<dbReference type="EMBL" id="VHII01000004">
    <property type="protein sequence ID" value="KAF1392315.1"/>
    <property type="molecule type" value="Genomic_DNA"/>
</dbReference>
<dbReference type="Pfam" id="PF13895">
    <property type="entry name" value="Ig_2"/>
    <property type="match status" value="1"/>
</dbReference>
<feature type="domain" description="Ig-like" evidence="2">
    <location>
        <begin position="189"/>
        <end position="283"/>
    </location>
</feature>
<name>A0A6A5FL43_PERFL</name>
<dbReference type="InterPro" id="IPR013783">
    <property type="entry name" value="Ig-like_fold"/>
</dbReference>
<evidence type="ECO:0000313" key="4">
    <source>
        <dbReference type="Proteomes" id="UP000465112"/>
    </source>
</evidence>
<keyword evidence="4" id="KW-1185">Reference proteome</keyword>
<dbReference type="InterPro" id="IPR003598">
    <property type="entry name" value="Ig_sub2"/>
</dbReference>
<dbReference type="InterPro" id="IPR013106">
    <property type="entry name" value="Ig_V-set"/>
</dbReference>
<protein>
    <recommendedName>
        <fullName evidence="2">Ig-like domain-containing protein</fullName>
    </recommendedName>
</protein>
<feature type="domain" description="Ig-like" evidence="2">
    <location>
        <begin position="619"/>
        <end position="713"/>
    </location>
</feature>
<feature type="domain" description="Ig-like" evidence="2">
    <location>
        <begin position="1"/>
        <end position="68"/>
    </location>
</feature>
<feature type="domain" description="Ig-like" evidence="2">
    <location>
        <begin position="404"/>
        <end position="498"/>
    </location>
</feature>
<dbReference type="PANTHER" id="PTHR46013:SF4">
    <property type="entry name" value="B-CELL RECEPTOR CD22-RELATED"/>
    <property type="match status" value="1"/>
</dbReference>
<dbReference type="InterPro" id="IPR036179">
    <property type="entry name" value="Ig-like_dom_sf"/>
</dbReference>
<dbReference type="SMART" id="SM00408">
    <property type="entry name" value="IGc2"/>
    <property type="match status" value="4"/>
</dbReference>
<dbReference type="Proteomes" id="UP000465112">
    <property type="component" value="Chromosome 4"/>
</dbReference>
<dbReference type="Pfam" id="PF07686">
    <property type="entry name" value="V-set"/>
    <property type="match status" value="3"/>
</dbReference>
<keyword evidence="1" id="KW-1133">Transmembrane helix</keyword>
<dbReference type="PANTHER" id="PTHR46013">
    <property type="entry name" value="VASCULAR CELL ADHESION MOLECULE 1"/>
    <property type="match status" value="1"/>
</dbReference>
<dbReference type="SMART" id="SM00409">
    <property type="entry name" value="IG"/>
    <property type="match status" value="7"/>
</dbReference>
<reference evidence="3 4" key="1">
    <citation type="submission" date="2019-06" db="EMBL/GenBank/DDBJ databases">
        <title>A chromosome-scale genome assembly of the European perch, Perca fluviatilis.</title>
        <authorList>
            <person name="Roques C."/>
            <person name="Zahm M."/>
            <person name="Cabau C."/>
            <person name="Klopp C."/>
            <person name="Bouchez O."/>
            <person name="Donnadieu C."/>
            <person name="Kuhl H."/>
            <person name="Gislard M."/>
            <person name="Guendouz S."/>
            <person name="Journot L."/>
            <person name="Haffray P."/>
            <person name="Bestin A."/>
            <person name="Morvezen R."/>
            <person name="Feron R."/>
            <person name="Wen M."/>
            <person name="Jouanno E."/>
            <person name="Herpin A."/>
            <person name="Schartl M."/>
            <person name="Postlethwait J."/>
            <person name="Schaerlinger B."/>
            <person name="Chardard D."/>
            <person name="Lecocq T."/>
            <person name="Poncet C."/>
            <person name="Jaffrelo L."/>
            <person name="Lampietro C."/>
            <person name="Guiguen Y."/>
        </authorList>
    </citation>
    <scope>NUCLEOTIDE SEQUENCE [LARGE SCALE GENOMIC DNA]</scope>
    <source>
        <tissue evidence="3">Blood</tissue>
    </source>
</reference>
<feature type="transmembrane region" description="Helical" evidence="1">
    <location>
        <begin position="734"/>
        <end position="756"/>
    </location>
</feature>
<accession>A0A6A5FL43</accession>
<evidence type="ECO:0000256" key="1">
    <source>
        <dbReference type="SAM" id="Phobius"/>
    </source>
</evidence>
<gene>
    <name evidence="3" type="ORF">PFLUV_G00051520</name>
</gene>
<dbReference type="InterPro" id="IPR007110">
    <property type="entry name" value="Ig-like_dom"/>
</dbReference>
<dbReference type="Gene3D" id="2.60.40.10">
    <property type="entry name" value="Immunoglobulins"/>
    <property type="match status" value="7"/>
</dbReference>
<dbReference type="InterPro" id="IPR003599">
    <property type="entry name" value="Ig_sub"/>
</dbReference>
<organism evidence="3 4">
    <name type="scientific">Perca fluviatilis</name>
    <name type="common">European perch</name>
    <dbReference type="NCBI Taxonomy" id="8168"/>
    <lineage>
        <taxon>Eukaryota</taxon>
        <taxon>Metazoa</taxon>
        <taxon>Chordata</taxon>
        <taxon>Craniata</taxon>
        <taxon>Vertebrata</taxon>
        <taxon>Euteleostomi</taxon>
        <taxon>Actinopterygii</taxon>
        <taxon>Neopterygii</taxon>
        <taxon>Teleostei</taxon>
        <taxon>Neoteleostei</taxon>
        <taxon>Acanthomorphata</taxon>
        <taxon>Eupercaria</taxon>
        <taxon>Perciformes</taxon>
        <taxon>Percoidei</taxon>
        <taxon>Percidae</taxon>
        <taxon>Percinae</taxon>
        <taxon>Perca</taxon>
    </lineage>
</organism>
<comment type="caution">
    <text evidence="3">The sequence shown here is derived from an EMBL/GenBank/DDBJ whole genome shotgun (WGS) entry which is preliminary data.</text>
</comment>
<sequence length="795" mass="87986">MTESLKKREAVTLNCSAAICTIHQLEVTWFRDGSTLSESGPALHLGYLTAKDSGNYTCGLKSNNRILSVPYSLHVEDEEEGALGQSVNYPDPVCGVIGSTVTLPCSFTPPKSVNGNGREVLIEVVRVVWCNNHEFCLLTTPSVYDSKSNNNDPRYRYLGDKKRDCTLQISDLQKEDNATFRFRVETNDPRATFTALAGVRVTVVDGAQMKIRSSRDDGEFKRGEAVTLNCSAAICTIHQLEVTWFRDGSTLSESGPALHLGYLTAKDSGNYTCGLKSNNRILSVPYSLHVEDEEEGALGQSVNYPDPVCGVIGSTVTLPCSFTPPKSVNGNGREVLIEVVRVVWCNNHEFCLLTTPSVYDSKSNNNDPRYRYLGDKKRDCTLQISDLQKEDNATFRFRVETNDPRATFTALAGVRVTVVDGAQMKIRSSRDDGEFKRGEAVTLNCSAAICTIHQLEVTWFRDGSALCESGPALHLGYLTAKDSGNYTCGLKRNNRTLSVPYSLHVEDEEEGALGQNVNYPDPVCGVIGSTVTLPCSFTPPKSVNDNGREVLIEVVRVLWSNNHEFCQLTTPFVYDSKSNNNDPRYRYLGDKKRDCTLQISDLQKEDNATFRFRVETNDPRATFTALAGVRVTVIDGAQMKIRSSRDDGEFKKGEAVTLNCSAAICTIHQLEVTWFRDGSALCESGPALHLGYLTAKDSGNYTCGLKRNNRTLSAPYSLHMEDEEEGTKAFDTLLAVRLLLFTLHTVLFVIVTSIIIKRDVRLQKKMMSSRRRSVAETSRGMRPGCLILSSATYLL</sequence>
<dbReference type="PROSITE" id="PS50835">
    <property type="entry name" value="IG_LIKE"/>
    <property type="match status" value="4"/>
</dbReference>
<keyword evidence="1" id="KW-0812">Transmembrane</keyword>